<dbReference type="AlphaFoldDB" id="A1ZKS3"/>
<evidence type="ECO:0000313" key="3">
    <source>
        <dbReference type="Proteomes" id="UP000004095"/>
    </source>
</evidence>
<evidence type="ECO:0000259" key="1">
    <source>
        <dbReference type="Pfam" id="PF26343"/>
    </source>
</evidence>
<dbReference type="Proteomes" id="UP000004095">
    <property type="component" value="Unassembled WGS sequence"/>
</dbReference>
<gene>
    <name evidence="2" type="ORF">M23134_00043</name>
</gene>
<dbReference type="InterPro" id="IPR058652">
    <property type="entry name" value="VapC50_C"/>
</dbReference>
<organism evidence="2 3">
    <name type="scientific">Microscilla marina ATCC 23134</name>
    <dbReference type="NCBI Taxonomy" id="313606"/>
    <lineage>
        <taxon>Bacteria</taxon>
        <taxon>Pseudomonadati</taxon>
        <taxon>Bacteroidota</taxon>
        <taxon>Cytophagia</taxon>
        <taxon>Cytophagales</taxon>
        <taxon>Microscillaceae</taxon>
        <taxon>Microscilla</taxon>
    </lineage>
</organism>
<evidence type="ECO:0000313" key="2">
    <source>
        <dbReference type="EMBL" id="EAY28889.1"/>
    </source>
</evidence>
<reference evidence="2 3" key="1">
    <citation type="submission" date="2007-01" db="EMBL/GenBank/DDBJ databases">
        <authorList>
            <person name="Haygood M."/>
            <person name="Podell S."/>
            <person name="Anderson C."/>
            <person name="Hopkinson B."/>
            <person name="Roe K."/>
            <person name="Barbeau K."/>
            <person name="Gaasterland T."/>
            <person name="Ferriera S."/>
            <person name="Johnson J."/>
            <person name="Kravitz S."/>
            <person name="Beeson K."/>
            <person name="Sutton G."/>
            <person name="Rogers Y.-H."/>
            <person name="Friedman R."/>
            <person name="Frazier M."/>
            <person name="Venter J.C."/>
        </authorList>
    </citation>
    <scope>NUCLEOTIDE SEQUENCE [LARGE SCALE GENOMIC DNA]</scope>
    <source>
        <strain evidence="2 3">ATCC 23134</strain>
    </source>
</reference>
<protein>
    <recommendedName>
        <fullName evidence="1">VapC50 C-terminal domain-containing protein</fullName>
    </recommendedName>
</protein>
<comment type="caution">
    <text evidence="2">The sequence shown here is derived from an EMBL/GenBank/DDBJ whole genome shotgun (WGS) entry which is preliminary data.</text>
</comment>
<dbReference type="eggNOG" id="COG1569">
    <property type="taxonomic scope" value="Bacteria"/>
</dbReference>
<sequence>MAAAIKTNANLIVTNNIKDFPNDYLATFGLVAKSADDFITDTIDLNPDKAVQAFLKLVSGKRNPPMDAYQVLDNFRKVGLTQSADYLHSQI</sequence>
<name>A1ZKS3_MICM2</name>
<feature type="domain" description="VapC50 C-terminal" evidence="1">
    <location>
        <begin position="35"/>
        <end position="88"/>
    </location>
</feature>
<keyword evidence="3" id="KW-1185">Reference proteome</keyword>
<dbReference type="Pfam" id="PF26343">
    <property type="entry name" value="VapC50_C"/>
    <property type="match status" value="1"/>
</dbReference>
<dbReference type="EMBL" id="AAWS01000013">
    <property type="protein sequence ID" value="EAY28889.1"/>
    <property type="molecule type" value="Genomic_DNA"/>
</dbReference>
<accession>A1ZKS3</accession>
<proteinExistence type="predicted"/>